<sequence length="352" mass="37491">MKLKLALLGFGGVNHGLAEVIQLKQKLLKEKFNLELVITAVSDMRFGTVWNENGLDLKSLIALPTVGYAIDALKQQAGTYHGGSSLEETLAMIQLNCVDAVLEATFTNPQTGEPAISHCKTALSAGKHVITTNKGPVALALTELRQIAKEYRAKFYYEGAVMSGTPVLRQLDMTLRGCEIERFSGILNGTCNYVLGQVEAGMSMADAIAEAQRLGYAEADPTADVGGFDVMLKVCILANAIWDADLKPTDISREGITGLTETEILNARKEGFAWRLIGEASRNAAGVITGSVKPQRIPASDPLLGANGANNSVTFTTDLLGAVTIAGPGAGRHETAFALLSDLIELNDRLSK</sequence>
<dbReference type="Gene3D" id="3.40.50.720">
    <property type="entry name" value="NAD(P)-binding Rossmann-like Domain"/>
    <property type="match status" value="1"/>
</dbReference>
<reference evidence="6" key="1">
    <citation type="submission" date="2021-10" db="EMBL/GenBank/DDBJ databases">
        <title>The complete genome sequence of Leeia sp. TBRC 13508.</title>
        <authorList>
            <person name="Charoenyingcharoen P."/>
            <person name="Yukphan P."/>
        </authorList>
    </citation>
    <scope>NUCLEOTIDE SEQUENCE</scope>
    <source>
        <strain evidence="6">TBRC 13508</strain>
    </source>
</reference>
<dbReference type="SUPFAM" id="SSF55347">
    <property type="entry name" value="Glyceraldehyde-3-phosphate dehydrogenase-like, C-terminal domain"/>
    <property type="match status" value="1"/>
</dbReference>
<protein>
    <recommendedName>
        <fullName evidence="2">homoserine dehydrogenase</fullName>
        <ecNumber evidence="2">1.1.1.3</ecNumber>
    </recommendedName>
</protein>
<dbReference type="InterPro" id="IPR036291">
    <property type="entry name" value="NAD(P)-bd_dom_sf"/>
</dbReference>
<dbReference type="SUPFAM" id="SSF51735">
    <property type="entry name" value="NAD(P)-binding Rossmann-fold domains"/>
    <property type="match status" value="1"/>
</dbReference>
<evidence type="ECO:0000256" key="4">
    <source>
        <dbReference type="RuleBase" id="RU004171"/>
    </source>
</evidence>
<evidence type="ECO:0000259" key="5">
    <source>
        <dbReference type="Pfam" id="PF00742"/>
    </source>
</evidence>
<accession>A0ABS8DAX7</accession>
<dbReference type="PROSITE" id="PS01042">
    <property type="entry name" value="HOMOSER_DHGENASE"/>
    <property type="match status" value="1"/>
</dbReference>
<evidence type="ECO:0000313" key="6">
    <source>
        <dbReference type="EMBL" id="MCB6185370.1"/>
    </source>
</evidence>
<dbReference type="NCBIfam" id="NF004912">
    <property type="entry name" value="PRK06270.1"/>
    <property type="match status" value="1"/>
</dbReference>
<dbReference type="GO" id="GO:0004412">
    <property type="term" value="F:homoserine dehydrogenase activity"/>
    <property type="evidence" value="ECO:0007669"/>
    <property type="project" value="UniProtKB-EC"/>
</dbReference>
<dbReference type="PANTHER" id="PTHR43331">
    <property type="entry name" value="HOMOSERINE DEHYDROGENASE"/>
    <property type="match status" value="1"/>
</dbReference>
<dbReference type="Proteomes" id="UP001165395">
    <property type="component" value="Unassembled WGS sequence"/>
</dbReference>
<evidence type="ECO:0000256" key="1">
    <source>
        <dbReference type="ARBA" id="ARBA00006753"/>
    </source>
</evidence>
<comment type="similarity">
    <text evidence="1 4">Belongs to the homoserine dehydrogenase family.</text>
</comment>
<dbReference type="EC" id="1.1.1.3" evidence="2"/>
<keyword evidence="7" id="KW-1185">Reference proteome</keyword>
<dbReference type="PANTHER" id="PTHR43331:SF1">
    <property type="entry name" value="HOMOSERINE DEHYDROGENASE"/>
    <property type="match status" value="1"/>
</dbReference>
<dbReference type="PIRSF" id="PIRSF036497">
    <property type="entry name" value="HDH_short"/>
    <property type="match status" value="1"/>
</dbReference>
<organism evidence="6 7">
    <name type="scientific">Leeia speluncae</name>
    <dbReference type="NCBI Taxonomy" id="2884804"/>
    <lineage>
        <taxon>Bacteria</taxon>
        <taxon>Pseudomonadati</taxon>
        <taxon>Pseudomonadota</taxon>
        <taxon>Betaproteobacteria</taxon>
        <taxon>Neisseriales</taxon>
        <taxon>Leeiaceae</taxon>
        <taxon>Leeia</taxon>
    </lineage>
</organism>
<proteinExistence type="inferred from homology"/>
<dbReference type="InterPro" id="IPR019811">
    <property type="entry name" value="HDH_CS"/>
</dbReference>
<evidence type="ECO:0000256" key="3">
    <source>
        <dbReference type="ARBA" id="ARBA00023002"/>
    </source>
</evidence>
<dbReference type="Gene3D" id="3.30.360.10">
    <property type="entry name" value="Dihydrodipicolinate Reductase, domain 2"/>
    <property type="match status" value="1"/>
</dbReference>
<name>A0ABS8DAX7_9NEIS</name>
<dbReference type="NCBIfam" id="NF004976">
    <property type="entry name" value="PRK06349.1"/>
    <property type="match status" value="1"/>
</dbReference>
<comment type="caution">
    <text evidence="6">The sequence shown here is derived from an EMBL/GenBank/DDBJ whole genome shotgun (WGS) entry which is preliminary data.</text>
</comment>
<dbReference type="InterPro" id="IPR001342">
    <property type="entry name" value="HDH_cat"/>
</dbReference>
<evidence type="ECO:0000256" key="2">
    <source>
        <dbReference type="ARBA" id="ARBA00013213"/>
    </source>
</evidence>
<dbReference type="EMBL" id="JAJBZT010000017">
    <property type="protein sequence ID" value="MCB6185370.1"/>
    <property type="molecule type" value="Genomic_DNA"/>
</dbReference>
<gene>
    <name evidence="6" type="ORF">LIN78_17625</name>
</gene>
<dbReference type="RefSeq" id="WP_227182202.1">
    <property type="nucleotide sequence ID" value="NZ_JAJBZT010000017.1"/>
</dbReference>
<evidence type="ECO:0000313" key="7">
    <source>
        <dbReference type="Proteomes" id="UP001165395"/>
    </source>
</evidence>
<feature type="domain" description="Homoserine dehydrogenase catalytic" evidence="5">
    <location>
        <begin position="166"/>
        <end position="344"/>
    </location>
</feature>
<dbReference type="InterPro" id="IPR022697">
    <property type="entry name" value="HDH_short"/>
</dbReference>
<keyword evidence="3 6" id="KW-0560">Oxidoreductase</keyword>
<dbReference type="Pfam" id="PF00742">
    <property type="entry name" value="Homoserine_dh"/>
    <property type="match status" value="1"/>
</dbReference>